<feature type="transmembrane region" description="Helical" evidence="6">
    <location>
        <begin position="74"/>
        <end position="96"/>
    </location>
</feature>
<evidence type="ECO:0000256" key="3">
    <source>
        <dbReference type="ARBA" id="ARBA00022692"/>
    </source>
</evidence>
<dbReference type="PANTHER" id="PTHR43791:SF52">
    <property type="entry name" value="TRANSPORTER, PUTATIVE (AFU_ORTHOLOGUE AFUA_1G11820)-RELATED"/>
    <property type="match status" value="1"/>
</dbReference>
<feature type="transmembrane region" description="Helical" evidence="6">
    <location>
        <begin position="419"/>
        <end position="442"/>
    </location>
</feature>
<feature type="transmembrane region" description="Helical" evidence="6">
    <location>
        <begin position="103"/>
        <end position="120"/>
    </location>
</feature>
<evidence type="ECO:0000256" key="4">
    <source>
        <dbReference type="ARBA" id="ARBA00022989"/>
    </source>
</evidence>
<dbReference type="FunFam" id="1.20.1250.20:FF:000057">
    <property type="entry name" value="MFS general substrate transporter"/>
    <property type="match status" value="1"/>
</dbReference>
<feature type="transmembrane region" description="Helical" evidence="6">
    <location>
        <begin position="132"/>
        <end position="150"/>
    </location>
</feature>
<feature type="transmembrane region" description="Helical" evidence="6">
    <location>
        <begin position="327"/>
        <end position="344"/>
    </location>
</feature>
<dbReference type="InterPro" id="IPR036259">
    <property type="entry name" value="MFS_trans_sf"/>
</dbReference>
<dbReference type="SUPFAM" id="SSF103473">
    <property type="entry name" value="MFS general substrate transporter"/>
    <property type="match status" value="1"/>
</dbReference>
<feature type="transmembrane region" description="Helical" evidence="6">
    <location>
        <begin position="301"/>
        <end position="321"/>
    </location>
</feature>
<feature type="transmembrane region" description="Helical" evidence="6">
    <location>
        <begin position="33"/>
        <end position="50"/>
    </location>
</feature>
<feature type="transmembrane region" description="Helical" evidence="6">
    <location>
        <begin position="197"/>
        <end position="217"/>
    </location>
</feature>
<dbReference type="AlphaFoldDB" id="A0A1V8TU89"/>
<evidence type="ECO:0000256" key="5">
    <source>
        <dbReference type="ARBA" id="ARBA00023136"/>
    </source>
</evidence>
<gene>
    <name evidence="8" type="ORF">B0A48_00265</name>
</gene>
<comment type="subcellular location">
    <subcellularLocation>
        <location evidence="1">Membrane</location>
        <topology evidence="1">Multi-pass membrane protein</topology>
    </subcellularLocation>
</comment>
<dbReference type="Proteomes" id="UP000192596">
    <property type="component" value="Unassembled WGS sequence"/>
</dbReference>
<dbReference type="FunFam" id="1.20.1250.20:FF:000013">
    <property type="entry name" value="MFS general substrate transporter"/>
    <property type="match status" value="1"/>
</dbReference>
<evidence type="ECO:0000313" key="8">
    <source>
        <dbReference type="EMBL" id="OQO14883.1"/>
    </source>
</evidence>
<keyword evidence="5 6" id="KW-0472">Membrane</keyword>
<feature type="transmembrane region" description="Helical" evidence="6">
    <location>
        <begin position="356"/>
        <end position="379"/>
    </location>
</feature>
<keyword evidence="9" id="KW-1185">Reference proteome</keyword>
<evidence type="ECO:0000256" key="6">
    <source>
        <dbReference type="SAM" id="Phobius"/>
    </source>
</evidence>
<organism evidence="8 9">
    <name type="scientific">Cryoendolithus antarcticus</name>
    <dbReference type="NCBI Taxonomy" id="1507870"/>
    <lineage>
        <taxon>Eukaryota</taxon>
        <taxon>Fungi</taxon>
        <taxon>Dikarya</taxon>
        <taxon>Ascomycota</taxon>
        <taxon>Pezizomycotina</taxon>
        <taxon>Dothideomycetes</taxon>
        <taxon>Dothideomycetidae</taxon>
        <taxon>Cladosporiales</taxon>
        <taxon>Cladosporiaceae</taxon>
        <taxon>Cryoendolithus</taxon>
    </lineage>
</organism>
<keyword evidence="2" id="KW-0813">Transport</keyword>
<dbReference type="InterPro" id="IPR011701">
    <property type="entry name" value="MFS"/>
</dbReference>
<keyword evidence="3 6" id="KW-0812">Transmembrane</keyword>
<dbReference type="InterPro" id="IPR020846">
    <property type="entry name" value="MFS_dom"/>
</dbReference>
<dbReference type="GO" id="GO:0022857">
    <property type="term" value="F:transmembrane transporter activity"/>
    <property type="evidence" value="ECO:0007669"/>
    <property type="project" value="InterPro"/>
</dbReference>
<dbReference type="Gene3D" id="1.20.1250.20">
    <property type="entry name" value="MFS general substrate transporter like domains"/>
    <property type="match status" value="2"/>
</dbReference>
<dbReference type="OrthoDB" id="310895at2759"/>
<sequence>MVEKHIAVLAEEDSTTVKSQPLPKIEKRVLRKLDWRVVPVLWFLFLVSFVDRGNIGNAKIQSMDKSLHLIGNRYNMAVMVFTLAYVVPGVPANIIFKLVCPKSLSAMMFIWGFLVMGQGFTRSYAGLVVCRFLMGIFEAGFVPGCAYLIGSYYKRNEFLRRYTVFFSAAIAAGAFNGLFATLLAMADGTNGLEGWRWIFIVEGIITSSVSVLACFVIPELPEKTSMLNTEEKAVLLERLRQDGGEVVDDRIGKHVMEALLDWKVWLATLTYIGAEENASSVVAFQPMILKGPGYTSTKARLHLIPIYVVAFVMSLSCAWLSERLGQRYLFTLLGCIVGIVDLEIELAQPKSASVRYAGMFFLTAGGYIVMPIQVVWLAINVGKGYKRTVAFEMVIAVGNCGAFISSNVFLTSEAPKYHLGFSVGMGMSILATVTSTLMYIGLKMEDRQRDRDARADLLNDEELTGEKLPDFRYHL</sequence>
<dbReference type="PANTHER" id="PTHR43791">
    <property type="entry name" value="PERMEASE-RELATED"/>
    <property type="match status" value="1"/>
</dbReference>
<reference evidence="9" key="1">
    <citation type="submission" date="2017-03" db="EMBL/GenBank/DDBJ databases">
        <title>Genomes of endolithic fungi from Antarctica.</title>
        <authorList>
            <person name="Coleine C."/>
            <person name="Masonjones S."/>
            <person name="Stajich J.E."/>
        </authorList>
    </citation>
    <scope>NUCLEOTIDE SEQUENCE [LARGE SCALE GENOMIC DNA]</scope>
    <source>
        <strain evidence="9">CCFEE 5527</strain>
    </source>
</reference>
<dbReference type="PROSITE" id="PS50850">
    <property type="entry name" value="MFS"/>
    <property type="match status" value="1"/>
</dbReference>
<dbReference type="Pfam" id="PF07690">
    <property type="entry name" value="MFS_1"/>
    <property type="match status" value="1"/>
</dbReference>
<evidence type="ECO:0000259" key="7">
    <source>
        <dbReference type="PROSITE" id="PS50850"/>
    </source>
</evidence>
<dbReference type="GO" id="GO:0016020">
    <property type="term" value="C:membrane"/>
    <property type="evidence" value="ECO:0007669"/>
    <property type="project" value="UniProtKB-SubCell"/>
</dbReference>
<protein>
    <recommendedName>
        <fullName evidence="7">Major facilitator superfamily (MFS) profile domain-containing protein</fullName>
    </recommendedName>
</protein>
<keyword evidence="4 6" id="KW-1133">Transmembrane helix</keyword>
<dbReference type="EMBL" id="NAJO01000001">
    <property type="protein sequence ID" value="OQO14883.1"/>
    <property type="molecule type" value="Genomic_DNA"/>
</dbReference>
<name>A0A1V8TU89_9PEZI</name>
<evidence type="ECO:0000256" key="2">
    <source>
        <dbReference type="ARBA" id="ARBA00022448"/>
    </source>
</evidence>
<evidence type="ECO:0000256" key="1">
    <source>
        <dbReference type="ARBA" id="ARBA00004141"/>
    </source>
</evidence>
<dbReference type="STRING" id="1507870.A0A1V8TU89"/>
<dbReference type="InParanoid" id="A0A1V8TU89"/>
<feature type="domain" description="Major facilitator superfamily (MFS) profile" evidence="7">
    <location>
        <begin position="37"/>
        <end position="443"/>
    </location>
</feature>
<proteinExistence type="predicted"/>
<comment type="caution">
    <text evidence="8">The sequence shown here is derived from an EMBL/GenBank/DDBJ whole genome shotgun (WGS) entry which is preliminary data.</text>
</comment>
<evidence type="ECO:0000313" key="9">
    <source>
        <dbReference type="Proteomes" id="UP000192596"/>
    </source>
</evidence>
<feature type="transmembrane region" description="Helical" evidence="6">
    <location>
        <begin position="162"/>
        <end position="185"/>
    </location>
</feature>
<accession>A0A1V8TU89</accession>